<dbReference type="InterPro" id="IPR036390">
    <property type="entry name" value="WH_DNA-bd_sf"/>
</dbReference>
<sequence length="308" mass="34209">MSRAFDEVSLASLELFCLAAEQESFTAAAHAAGLNPAAVSKAIARLEARLGVPLFVRTTRKIRLTDAGRSYWMQCRQVLNQLGEAEREITGRQQSPSGTVRISMATPYAHYRVLPRIAAFHARYPDVHVDMHLSNRNIDFVAEGYDLGIRARMQPDSGLVVRKLEDAPLVIVGSPAYLQRKGTPLTLEQLGEHDCIQFVLPSTGQPVAWMLRQYGKDLDVLTQGSSWCSEDPLGGITLARHGAGLVQTYRFIVEEDLAQGRLVEVLDAYAGRSRPFSLLYPMRRHMPQRVRVLVDFLLETAPGNLAPD</sequence>
<dbReference type="FunFam" id="1.10.10.10:FF:000001">
    <property type="entry name" value="LysR family transcriptional regulator"/>
    <property type="match status" value="1"/>
</dbReference>
<evidence type="ECO:0000256" key="2">
    <source>
        <dbReference type="ARBA" id="ARBA00023015"/>
    </source>
</evidence>
<evidence type="ECO:0000256" key="4">
    <source>
        <dbReference type="ARBA" id="ARBA00023163"/>
    </source>
</evidence>
<comment type="caution">
    <text evidence="6">The sequence shown here is derived from an EMBL/GenBank/DDBJ whole genome shotgun (WGS) entry which is preliminary data.</text>
</comment>
<dbReference type="InterPro" id="IPR000847">
    <property type="entry name" value="LysR_HTH_N"/>
</dbReference>
<dbReference type="SUPFAM" id="SSF53850">
    <property type="entry name" value="Periplasmic binding protein-like II"/>
    <property type="match status" value="1"/>
</dbReference>
<dbReference type="InterPro" id="IPR036388">
    <property type="entry name" value="WH-like_DNA-bd_sf"/>
</dbReference>
<dbReference type="GO" id="GO:0003700">
    <property type="term" value="F:DNA-binding transcription factor activity"/>
    <property type="evidence" value="ECO:0007669"/>
    <property type="project" value="InterPro"/>
</dbReference>
<name>A0A847SEI8_9NEIS</name>
<accession>A0A847SEI8</accession>
<feature type="domain" description="HTH lysR-type" evidence="5">
    <location>
        <begin position="8"/>
        <end position="65"/>
    </location>
</feature>
<keyword evidence="3" id="KW-0238">DNA-binding</keyword>
<comment type="similarity">
    <text evidence="1">Belongs to the LysR transcriptional regulatory family.</text>
</comment>
<dbReference type="InterPro" id="IPR058163">
    <property type="entry name" value="LysR-type_TF_proteobact-type"/>
</dbReference>
<gene>
    <name evidence="6" type="ORF">HF682_10590</name>
</gene>
<dbReference type="Gene3D" id="3.40.190.290">
    <property type="match status" value="1"/>
</dbReference>
<evidence type="ECO:0000256" key="3">
    <source>
        <dbReference type="ARBA" id="ARBA00023125"/>
    </source>
</evidence>
<protein>
    <submittedName>
        <fullName evidence="6">LysR family transcriptional regulator</fullName>
    </submittedName>
</protein>
<dbReference type="EMBL" id="JABAIM010000002">
    <property type="protein sequence ID" value="NLR75608.1"/>
    <property type="molecule type" value="Genomic_DNA"/>
</dbReference>
<dbReference type="PANTHER" id="PTHR30537">
    <property type="entry name" value="HTH-TYPE TRANSCRIPTIONAL REGULATOR"/>
    <property type="match status" value="1"/>
</dbReference>
<dbReference type="GO" id="GO:0003677">
    <property type="term" value="F:DNA binding"/>
    <property type="evidence" value="ECO:0007669"/>
    <property type="project" value="UniProtKB-KW"/>
</dbReference>
<dbReference type="Pfam" id="PF00126">
    <property type="entry name" value="HTH_1"/>
    <property type="match status" value="1"/>
</dbReference>
<dbReference type="PANTHER" id="PTHR30537:SF5">
    <property type="entry name" value="HTH-TYPE TRANSCRIPTIONAL ACTIVATOR TTDR-RELATED"/>
    <property type="match status" value="1"/>
</dbReference>
<dbReference type="RefSeq" id="WP_168877263.1">
    <property type="nucleotide sequence ID" value="NZ_JABAIM010000002.1"/>
</dbReference>
<evidence type="ECO:0000313" key="6">
    <source>
        <dbReference type="EMBL" id="NLR75608.1"/>
    </source>
</evidence>
<dbReference type="InterPro" id="IPR005119">
    <property type="entry name" value="LysR_subst-bd"/>
</dbReference>
<dbReference type="Pfam" id="PF03466">
    <property type="entry name" value="LysR_substrate"/>
    <property type="match status" value="1"/>
</dbReference>
<evidence type="ECO:0000313" key="7">
    <source>
        <dbReference type="Proteomes" id="UP000587991"/>
    </source>
</evidence>
<keyword evidence="2" id="KW-0805">Transcription regulation</keyword>
<dbReference type="AlphaFoldDB" id="A0A847SEI8"/>
<organism evidence="6 7">
    <name type="scientific">Leeia aquatica</name>
    <dbReference type="NCBI Taxonomy" id="2725557"/>
    <lineage>
        <taxon>Bacteria</taxon>
        <taxon>Pseudomonadati</taxon>
        <taxon>Pseudomonadota</taxon>
        <taxon>Betaproteobacteria</taxon>
        <taxon>Neisseriales</taxon>
        <taxon>Leeiaceae</taxon>
        <taxon>Leeia</taxon>
    </lineage>
</organism>
<dbReference type="PROSITE" id="PS50931">
    <property type="entry name" value="HTH_LYSR"/>
    <property type="match status" value="1"/>
</dbReference>
<evidence type="ECO:0000256" key="1">
    <source>
        <dbReference type="ARBA" id="ARBA00009437"/>
    </source>
</evidence>
<evidence type="ECO:0000259" key="5">
    <source>
        <dbReference type="PROSITE" id="PS50931"/>
    </source>
</evidence>
<dbReference type="PRINTS" id="PR00039">
    <property type="entry name" value="HTHLYSR"/>
</dbReference>
<dbReference type="CDD" id="cd08422">
    <property type="entry name" value="PBP2_CrgA_like"/>
    <property type="match status" value="1"/>
</dbReference>
<dbReference type="Proteomes" id="UP000587991">
    <property type="component" value="Unassembled WGS sequence"/>
</dbReference>
<dbReference type="SUPFAM" id="SSF46785">
    <property type="entry name" value="Winged helix' DNA-binding domain"/>
    <property type="match status" value="1"/>
</dbReference>
<reference evidence="6 7" key="1">
    <citation type="submission" date="2020-04" db="EMBL/GenBank/DDBJ databases">
        <title>Draft genome of Leeia sp. IMCC25680.</title>
        <authorList>
            <person name="Song J."/>
            <person name="Cho J.-C."/>
        </authorList>
    </citation>
    <scope>NUCLEOTIDE SEQUENCE [LARGE SCALE GENOMIC DNA]</scope>
    <source>
        <strain evidence="6 7">IMCC25680</strain>
    </source>
</reference>
<keyword evidence="7" id="KW-1185">Reference proteome</keyword>
<proteinExistence type="inferred from homology"/>
<dbReference type="Gene3D" id="1.10.10.10">
    <property type="entry name" value="Winged helix-like DNA-binding domain superfamily/Winged helix DNA-binding domain"/>
    <property type="match status" value="1"/>
</dbReference>
<keyword evidence="4" id="KW-0804">Transcription</keyword>